<evidence type="ECO:0000313" key="2">
    <source>
        <dbReference type="Proteomes" id="UP000824998"/>
    </source>
</evidence>
<feature type="non-terminal residue" evidence="1">
    <location>
        <position position="1"/>
    </location>
</feature>
<protein>
    <submittedName>
        <fullName evidence="1">Uncharacterized protein</fullName>
    </submittedName>
</protein>
<dbReference type="AlphaFoldDB" id="A0A9P7Y9L4"/>
<dbReference type="EMBL" id="MU251788">
    <property type="protein sequence ID" value="KAG9229301.1"/>
    <property type="molecule type" value="Genomic_DNA"/>
</dbReference>
<organism evidence="1 2">
    <name type="scientific">Amylocarpus encephaloides</name>
    <dbReference type="NCBI Taxonomy" id="45428"/>
    <lineage>
        <taxon>Eukaryota</taxon>
        <taxon>Fungi</taxon>
        <taxon>Dikarya</taxon>
        <taxon>Ascomycota</taxon>
        <taxon>Pezizomycotina</taxon>
        <taxon>Leotiomycetes</taxon>
        <taxon>Helotiales</taxon>
        <taxon>Helotiales incertae sedis</taxon>
        <taxon>Amylocarpus</taxon>
    </lineage>
</organism>
<gene>
    <name evidence="1" type="ORF">BJ875DRAFT_356687</name>
</gene>
<accession>A0A9P7Y9L4</accession>
<feature type="non-terminal residue" evidence="1">
    <location>
        <position position="83"/>
    </location>
</feature>
<proteinExistence type="predicted"/>
<dbReference type="Proteomes" id="UP000824998">
    <property type="component" value="Unassembled WGS sequence"/>
</dbReference>
<comment type="caution">
    <text evidence="1">The sequence shown here is derived from an EMBL/GenBank/DDBJ whole genome shotgun (WGS) entry which is preliminary data.</text>
</comment>
<reference evidence="1" key="1">
    <citation type="journal article" date="2021" name="IMA Fungus">
        <title>Genomic characterization of three marine fungi, including Emericellopsis atlantica sp. nov. with signatures of a generalist lifestyle and marine biomass degradation.</title>
        <authorList>
            <person name="Hagestad O.C."/>
            <person name="Hou L."/>
            <person name="Andersen J.H."/>
            <person name="Hansen E.H."/>
            <person name="Altermark B."/>
            <person name="Li C."/>
            <person name="Kuhnert E."/>
            <person name="Cox R.J."/>
            <person name="Crous P.W."/>
            <person name="Spatafora J.W."/>
            <person name="Lail K."/>
            <person name="Amirebrahimi M."/>
            <person name="Lipzen A."/>
            <person name="Pangilinan J."/>
            <person name="Andreopoulos W."/>
            <person name="Hayes R.D."/>
            <person name="Ng V."/>
            <person name="Grigoriev I.V."/>
            <person name="Jackson S.A."/>
            <person name="Sutton T.D.S."/>
            <person name="Dobson A.D.W."/>
            <person name="Rama T."/>
        </authorList>
    </citation>
    <scope>NUCLEOTIDE SEQUENCE</scope>
    <source>
        <strain evidence="1">TRa018bII</strain>
    </source>
</reference>
<keyword evidence="2" id="KW-1185">Reference proteome</keyword>
<evidence type="ECO:0000313" key="1">
    <source>
        <dbReference type="EMBL" id="KAG9229301.1"/>
    </source>
</evidence>
<sequence length="83" mass="9649">QTRVLRVDGPEHLMTFDYWSYFFRNICVFDGDRALEIGSSTPGRKTMEFRFDRIDGQSQMCLGGIVDSYDPEEVRAWYGPDPC</sequence>
<dbReference type="OrthoDB" id="3508416at2759"/>
<name>A0A9P7Y9L4_9HELO</name>